<evidence type="ECO:0000256" key="1">
    <source>
        <dbReference type="SAM" id="MobiDB-lite"/>
    </source>
</evidence>
<accession>A0AAD6AV10</accession>
<gene>
    <name evidence="2" type="ORF">JOQ06_010970</name>
</gene>
<evidence type="ECO:0000313" key="2">
    <source>
        <dbReference type="EMBL" id="KAJ4932552.1"/>
    </source>
</evidence>
<dbReference type="EMBL" id="JAPTMU010000014">
    <property type="protein sequence ID" value="KAJ4932552.1"/>
    <property type="molecule type" value="Genomic_DNA"/>
</dbReference>
<reference evidence="2" key="1">
    <citation type="submission" date="2022-11" db="EMBL/GenBank/DDBJ databases">
        <title>Chromosome-level genome of Pogonophryne albipinna.</title>
        <authorList>
            <person name="Jo E."/>
        </authorList>
    </citation>
    <scope>NUCLEOTIDE SEQUENCE</scope>
    <source>
        <strain evidence="2">SGF0006</strain>
        <tissue evidence="2">Muscle</tissue>
    </source>
</reference>
<dbReference type="AlphaFoldDB" id="A0AAD6AV10"/>
<feature type="region of interest" description="Disordered" evidence="1">
    <location>
        <begin position="52"/>
        <end position="90"/>
    </location>
</feature>
<organism evidence="2 3">
    <name type="scientific">Pogonophryne albipinna</name>
    <dbReference type="NCBI Taxonomy" id="1090488"/>
    <lineage>
        <taxon>Eukaryota</taxon>
        <taxon>Metazoa</taxon>
        <taxon>Chordata</taxon>
        <taxon>Craniata</taxon>
        <taxon>Vertebrata</taxon>
        <taxon>Euteleostomi</taxon>
        <taxon>Actinopterygii</taxon>
        <taxon>Neopterygii</taxon>
        <taxon>Teleostei</taxon>
        <taxon>Neoteleostei</taxon>
        <taxon>Acanthomorphata</taxon>
        <taxon>Eupercaria</taxon>
        <taxon>Perciformes</taxon>
        <taxon>Notothenioidei</taxon>
        <taxon>Pogonophryne</taxon>
    </lineage>
</organism>
<evidence type="ECO:0000313" key="3">
    <source>
        <dbReference type="Proteomes" id="UP001219934"/>
    </source>
</evidence>
<sequence length="90" mass="9724">MEVRGRVKSGGSTGMKTQQCLERGQRTDTLIYNQLIGNSRVLHLNRILGGGEMGWRTHRSKEPQNKSEARGLKDKSSLGTSVRGGGGGAQ</sequence>
<comment type="caution">
    <text evidence="2">The sequence shown here is derived from an EMBL/GenBank/DDBJ whole genome shotgun (WGS) entry which is preliminary data.</text>
</comment>
<dbReference type="Proteomes" id="UP001219934">
    <property type="component" value="Unassembled WGS sequence"/>
</dbReference>
<feature type="compositionally biased region" description="Basic and acidic residues" evidence="1">
    <location>
        <begin position="60"/>
        <end position="76"/>
    </location>
</feature>
<name>A0AAD6AV10_9TELE</name>
<keyword evidence="3" id="KW-1185">Reference proteome</keyword>
<feature type="region of interest" description="Disordered" evidence="1">
    <location>
        <begin position="1"/>
        <end position="21"/>
    </location>
</feature>
<proteinExistence type="predicted"/>
<protein>
    <submittedName>
        <fullName evidence="2">Uncharacterized protein</fullName>
    </submittedName>
</protein>